<comment type="caution">
    <text evidence="2">The sequence shown here is derived from an EMBL/GenBank/DDBJ whole genome shotgun (WGS) entry which is preliminary data.</text>
</comment>
<organism evidence="2 3">
    <name type="scientific">Riccia fluitans</name>
    <dbReference type="NCBI Taxonomy" id="41844"/>
    <lineage>
        <taxon>Eukaryota</taxon>
        <taxon>Viridiplantae</taxon>
        <taxon>Streptophyta</taxon>
        <taxon>Embryophyta</taxon>
        <taxon>Marchantiophyta</taxon>
        <taxon>Marchantiopsida</taxon>
        <taxon>Marchantiidae</taxon>
        <taxon>Marchantiales</taxon>
        <taxon>Ricciaceae</taxon>
        <taxon>Riccia</taxon>
    </lineage>
</organism>
<feature type="region of interest" description="Disordered" evidence="1">
    <location>
        <begin position="60"/>
        <end position="80"/>
    </location>
</feature>
<protein>
    <submittedName>
        <fullName evidence="2">Uncharacterized protein</fullName>
    </submittedName>
</protein>
<reference evidence="2 3" key="1">
    <citation type="submission" date="2024-09" db="EMBL/GenBank/DDBJ databases">
        <title>Chromosome-scale assembly of Riccia fluitans.</title>
        <authorList>
            <person name="Paukszto L."/>
            <person name="Sawicki J."/>
            <person name="Karawczyk K."/>
            <person name="Piernik-Szablinska J."/>
            <person name="Szczecinska M."/>
            <person name="Mazdziarz M."/>
        </authorList>
    </citation>
    <scope>NUCLEOTIDE SEQUENCE [LARGE SCALE GENOMIC DNA]</scope>
    <source>
        <strain evidence="2">Rf_01</strain>
        <tissue evidence="2">Aerial parts of the thallus</tissue>
    </source>
</reference>
<keyword evidence="3" id="KW-1185">Reference proteome</keyword>
<evidence type="ECO:0000256" key="1">
    <source>
        <dbReference type="SAM" id="MobiDB-lite"/>
    </source>
</evidence>
<dbReference type="AlphaFoldDB" id="A0ABD1Z7A7"/>
<feature type="compositionally biased region" description="Polar residues" evidence="1">
    <location>
        <begin position="60"/>
        <end position="72"/>
    </location>
</feature>
<name>A0ABD1Z7A7_9MARC</name>
<proteinExistence type="predicted"/>
<accession>A0ABD1Z7A7</accession>
<evidence type="ECO:0000313" key="3">
    <source>
        <dbReference type="Proteomes" id="UP001605036"/>
    </source>
</evidence>
<sequence length="120" mass="12887">MYRTQRSTHYSGPAEFSAYRVFLCWGGDCLSHRAGSGMRFSSLSVEDTCGWSAGPLTGLSDTGSHGNASPHQVSAPGPFVDATHSATANLDSRFSLTSWLPNWRACKTGFPRGEALSDLK</sequence>
<dbReference type="EMBL" id="JBHFFA010000002">
    <property type="protein sequence ID" value="KAL2643663.1"/>
    <property type="molecule type" value="Genomic_DNA"/>
</dbReference>
<dbReference type="Proteomes" id="UP001605036">
    <property type="component" value="Unassembled WGS sequence"/>
</dbReference>
<gene>
    <name evidence="2" type="ORF">R1flu_011250</name>
</gene>
<evidence type="ECO:0000313" key="2">
    <source>
        <dbReference type="EMBL" id="KAL2643663.1"/>
    </source>
</evidence>